<protein>
    <recommendedName>
        <fullName evidence="3">F-box domain-containing protein</fullName>
    </recommendedName>
</protein>
<dbReference type="AlphaFoldDB" id="A0A835HZ63"/>
<organism evidence="1 2">
    <name type="scientific">Coptis chinensis</name>
    <dbReference type="NCBI Taxonomy" id="261450"/>
    <lineage>
        <taxon>Eukaryota</taxon>
        <taxon>Viridiplantae</taxon>
        <taxon>Streptophyta</taxon>
        <taxon>Embryophyta</taxon>
        <taxon>Tracheophyta</taxon>
        <taxon>Spermatophyta</taxon>
        <taxon>Magnoliopsida</taxon>
        <taxon>Ranunculales</taxon>
        <taxon>Ranunculaceae</taxon>
        <taxon>Coptidoideae</taxon>
        <taxon>Coptis</taxon>
    </lineage>
</organism>
<name>A0A835HZ63_9MAGN</name>
<proteinExistence type="predicted"/>
<dbReference type="Proteomes" id="UP000631114">
    <property type="component" value="Unassembled WGS sequence"/>
</dbReference>
<sequence>MGQDGEISLDGEYTTGVCTGDKKKDTHGNHFLQRGKMESVQQVFVLEMKASVCIGNENKVTLPPELITDILSRLPVEDVL</sequence>
<dbReference type="EMBL" id="JADFTS010000004">
    <property type="protein sequence ID" value="KAF9608386.1"/>
    <property type="molecule type" value="Genomic_DNA"/>
</dbReference>
<evidence type="ECO:0008006" key="3">
    <source>
        <dbReference type="Google" id="ProtNLM"/>
    </source>
</evidence>
<comment type="caution">
    <text evidence="1">The sequence shown here is derived from an EMBL/GenBank/DDBJ whole genome shotgun (WGS) entry which is preliminary data.</text>
</comment>
<evidence type="ECO:0000313" key="1">
    <source>
        <dbReference type="EMBL" id="KAF9608386.1"/>
    </source>
</evidence>
<gene>
    <name evidence="1" type="ORF">IFM89_009752</name>
</gene>
<keyword evidence="2" id="KW-1185">Reference proteome</keyword>
<evidence type="ECO:0000313" key="2">
    <source>
        <dbReference type="Proteomes" id="UP000631114"/>
    </source>
</evidence>
<reference evidence="1 2" key="1">
    <citation type="submission" date="2020-10" db="EMBL/GenBank/DDBJ databases">
        <title>The Coptis chinensis genome and diversification of protoberbering-type alkaloids.</title>
        <authorList>
            <person name="Wang B."/>
            <person name="Shu S."/>
            <person name="Song C."/>
            <person name="Liu Y."/>
        </authorList>
    </citation>
    <scope>NUCLEOTIDE SEQUENCE [LARGE SCALE GENOMIC DNA]</scope>
    <source>
        <strain evidence="1">HL-2020</strain>
        <tissue evidence="1">Leaf</tissue>
    </source>
</reference>
<accession>A0A835HZ63</accession>